<feature type="transmembrane region" description="Helical" evidence="1">
    <location>
        <begin position="130"/>
        <end position="152"/>
    </location>
</feature>
<dbReference type="AlphaFoldDB" id="A0A6I4VY01"/>
<keyword evidence="1" id="KW-0812">Transmembrane</keyword>
<keyword evidence="1" id="KW-1133">Transmembrane helix</keyword>
<comment type="caution">
    <text evidence="2">The sequence shown here is derived from an EMBL/GenBank/DDBJ whole genome shotgun (WGS) entry which is preliminary data.</text>
</comment>
<feature type="transmembrane region" description="Helical" evidence="1">
    <location>
        <begin position="258"/>
        <end position="280"/>
    </location>
</feature>
<evidence type="ECO:0000313" key="2">
    <source>
        <dbReference type="EMBL" id="MXQ52942.1"/>
    </source>
</evidence>
<sequence length="290" mass="32820">MSQLKNFPCKQFIKSILRQEKGLVWTGFVGIMISFACGIYFFIHGSNDIPPEGKFSNLISFDLAIAVYVLTTAALLTVLQLSTSFRKKILVYPLVVTSLVAYISETVQNLRGINARFTQTDLPFSFLNDLITTVAAMLTLLFMIFTVIIFGTKDKKNQLLLLSVKYSCFAVFLGGILSGLWMSMEQGRWIGDEGNIMIIHFTGFHSLQTIPIIGWLLDHSSVRHLKAKKIIHVTGITWIMMILLLFIQTAIGKSIYDISIYLVFIVLFLLIWMISFLWSFKQTVSTTNES</sequence>
<feature type="transmembrane region" description="Helical" evidence="1">
    <location>
        <begin position="230"/>
        <end position="252"/>
    </location>
</feature>
<gene>
    <name evidence="2" type="ORF">GSM42_04170</name>
</gene>
<accession>A0A6I4VY01</accession>
<reference evidence="2 3" key="1">
    <citation type="submission" date="2019-12" db="EMBL/GenBank/DDBJ databases">
        <title>Whole-genome analyses of novel actinobacteria.</title>
        <authorList>
            <person name="Sahin N."/>
            <person name="Saygin H."/>
        </authorList>
    </citation>
    <scope>NUCLEOTIDE SEQUENCE [LARGE SCALE GENOMIC DNA]</scope>
    <source>
        <strain evidence="2 3">KC615</strain>
    </source>
</reference>
<evidence type="ECO:0000256" key="1">
    <source>
        <dbReference type="SAM" id="Phobius"/>
    </source>
</evidence>
<feature type="transmembrane region" description="Helical" evidence="1">
    <location>
        <begin position="89"/>
        <end position="110"/>
    </location>
</feature>
<dbReference type="RefSeq" id="WP_160800281.1">
    <property type="nucleotide sequence ID" value="NZ_WUUL01000002.1"/>
</dbReference>
<feature type="transmembrane region" description="Helical" evidence="1">
    <location>
        <begin position="196"/>
        <end position="218"/>
    </location>
</feature>
<keyword evidence="1" id="KW-0472">Membrane</keyword>
<feature type="transmembrane region" description="Helical" evidence="1">
    <location>
        <begin position="164"/>
        <end position="184"/>
    </location>
</feature>
<feature type="transmembrane region" description="Helical" evidence="1">
    <location>
        <begin position="63"/>
        <end position="82"/>
    </location>
</feature>
<dbReference type="Proteomes" id="UP000430692">
    <property type="component" value="Unassembled WGS sequence"/>
</dbReference>
<dbReference type="EMBL" id="WUUL01000002">
    <property type="protein sequence ID" value="MXQ52942.1"/>
    <property type="molecule type" value="Genomic_DNA"/>
</dbReference>
<proteinExistence type="predicted"/>
<protein>
    <submittedName>
        <fullName evidence="2">Uncharacterized protein</fullName>
    </submittedName>
</protein>
<feature type="transmembrane region" description="Helical" evidence="1">
    <location>
        <begin position="23"/>
        <end position="43"/>
    </location>
</feature>
<organism evidence="2 3">
    <name type="scientific">Shimazuella alba</name>
    <dbReference type="NCBI Taxonomy" id="2690964"/>
    <lineage>
        <taxon>Bacteria</taxon>
        <taxon>Bacillati</taxon>
        <taxon>Bacillota</taxon>
        <taxon>Bacilli</taxon>
        <taxon>Bacillales</taxon>
        <taxon>Thermoactinomycetaceae</taxon>
        <taxon>Shimazuella</taxon>
    </lineage>
</organism>
<name>A0A6I4VY01_9BACL</name>
<keyword evidence="3" id="KW-1185">Reference proteome</keyword>
<evidence type="ECO:0000313" key="3">
    <source>
        <dbReference type="Proteomes" id="UP000430692"/>
    </source>
</evidence>